<dbReference type="InterPro" id="IPR043993">
    <property type="entry name" value="T4SS_pilin"/>
</dbReference>
<dbReference type="AlphaFoldDB" id="A0A0G0QWQ1"/>
<feature type="region of interest" description="Disordered" evidence="1">
    <location>
        <begin position="129"/>
        <end position="171"/>
    </location>
</feature>
<dbReference type="Proteomes" id="UP000034048">
    <property type="component" value="Unassembled WGS sequence"/>
</dbReference>
<reference evidence="3 4" key="1">
    <citation type="journal article" date="2015" name="Nature">
        <title>rRNA introns, odd ribosomes, and small enigmatic genomes across a large radiation of phyla.</title>
        <authorList>
            <person name="Brown C.T."/>
            <person name="Hug L.A."/>
            <person name="Thomas B.C."/>
            <person name="Sharon I."/>
            <person name="Castelle C.J."/>
            <person name="Singh A."/>
            <person name="Wilkins M.J."/>
            <person name="Williams K.H."/>
            <person name="Banfield J.F."/>
        </authorList>
    </citation>
    <scope>NUCLEOTIDE SEQUENCE [LARGE SCALE GENOMIC DNA]</scope>
</reference>
<sequence length="266" mass="28083">MKKIYLTICLVILILGAIGLIKVSPIQAQGSRNTCVWTTIGNCNEWGSVWQVDNDSVCQNKPTKPNLGTGQKCCCPVACCRYVDENGMAKSIHAMDSTECRAKIIIISGAQFNGFDLYKYPNGANGCDDTPMPDVDNRGVATAPPKNKADIGVSQGSPGTGTKGSPGAGTKGSPGAGTLFDSYTNPLGVVDVRIIIGRVVRAILVIVGALALIMFVYGGFTWLTSAGNDQRVETGRTTLIWASLGLIIVFSAYILVKYVLEAIGAV</sequence>
<gene>
    <name evidence="3" type="ORF">UT42_C0019G0001</name>
</gene>
<dbReference type="Pfam" id="PF18895">
    <property type="entry name" value="T4SS_pilin"/>
    <property type="match status" value="1"/>
</dbReference>
<evidence type="ECO:0000313" key="3">
    <source>
        <dbReference type="EMBL" id="KKR14760.1"/>
    </source>
</evidence>
<keyword evidence="2" id="KW-1133">Transmembrane helix</keyword>
<evidence type="ECO:0000256" key="1">
    <source>
        <dbReference type="SAM" id="MobiDB-lite"/>
    </source>
</evidence>
<feature type="transmembrane region" description="Helical" evidence="2">
    <location>
        <begin position="202"/>
        <end position="226"/>
    </location>
</feature>
<dbReference type="EMBL" id="LBWS01000019">
    <property type="protein sequence ID" value="KKR14760.1"/>
    <property type="molecule type" value="Genomic_DNA"/>
</dbReference>
<evidence type="ECO:0000313" key="4">
    <source>
        <dbReference type="Proteomes" id="UP000034048"/>
    </source>
</evidence>
<name>A0A0G0QWQ1_9BACT</name>
<accession>A0A0G0QWQ1</accession>
<keyword evidence="2" id="KW-0472">Membrane</keyword>
<proteinExistence type="predicted"/>
<protein>
    <submittedName>
        <fullName evidence="3">Uncharacterized protein</fullName>
    </submittedName>
</protein>
<keyword evidence="2" id="KW-0812">Transmembrane</keyword>
<organism evidence="3 4">
    <name type="scientific">Candidatus Falkowbacteria bacterium GW2011_GWA2_39_24</name>
    <dbReference type="NCBI Taxonomy" id="1618634"/>
    <lineage>
        <taxon>Bacteria</taxon>
        <taxon>Candidatus Falkowiibacteriota</taxon>
    </lineage>
</organism>
<feature type="transmembrane region" description="Helical" evidence="2">
    <location>
        <begin position="238"/>
        <end position="260"/>
    </location>
</feature>
<evidence type="ECO:0000256" key="2">
    <source>
        <dbReference type="SAM" id="Phobius"/>
    </source>
</evidence>
<feature type="compositionally biased region" description="Gly residues" evidence="1">
    <location>
        <begin position="158"/>
        <end position="171"/>
    </location>
</feature>
<comment type="caution">
    <text evidence="3">The sequence shown here is derived from an EMBL/GenBank/DDBJ whole genome shotgun (WGS) entry which is preliminary data.</text>
</comment>